<feature type="compositionally biased region" description="Basic and acidic residues" evidence="1">
    <location>
        <begin position="146"/>
        <end position="174"/>
    </location>
</feature>
<dbReference type="EMBL" id="LAZR01006514">
    <property type="protein sequence ID" value="KKM91581.1"/>
    <property type="molecule type" value="Genomic_DNA"/>
</dbReference>
<dbReference type="AlphaFoldDB" id="A0A0F9LWR8"/>
<organism evidence="2">
    <name type="scientific">marine sediment metagenome</name>
    <dbReference type="NCBI Taxonomy" id="412755"/>
    <lineage>
        <taxon>unclassified sequences</taxon>
        <taxon>metagenomes</taxon>
        <taxon>ecological metagenomes</taxon>
    </lineage>
</organism>
<feature type="region of interest" description="Disordered" evidence="1">
    <location>
        <begin position="116"/>
        <end position="274"/>
    </location>
</feature>
<proteinExistence type="predicted"/>
<reference evidence="2" key="1">
    <citation type="journal article" date="2015" name="Nature">
        <title>Complex archaea that bridge the gap between prokaryotes and eukaryotes.</title>
        <authorList>
            <person name="Spang A."/>
            <person name="Saw J.H."/>
            <person name="Jorgensen S.L."/>
            <person name="Zaremba-Niedzwiedzka K."/>
            <person name="Martijn J."/>
            <person name="Lind A.E."/>
            <person name="van Eijk R."/>
            <person name="Schleper C."/>
            <person name="Guy L."/>
            <person name="Ettema T.J."/>
        </authorList>
    </citation>
    <scope>NUCLEOTIDE SEQUENCE</scope>
</reference>
<feature type="region of interest" description="Disordered" evidence="1">
    <location>
        <begin position="387"/>
        <end position="409"/>
    </location>
</feature>
<protein>
    <submittedName>
        <fullName evidence="2">Uncharacterized protein</fullName>
    </submittedName>
</protein>
<evidence type="ECO:0000256" key="1">
    <source>
        <dbReference type="SAM" id="MobiDB-lite"/>
    </source>
</evidence>
<comment type="caution">
    <text evidence="2">The sequence shown here is derived from an EMBL/GenBank/DDBJ whole genome shotgun (WGS) entry which is preliminary data.</text>
</comment>
<accession>A0A0F9LWR8</accession>
<gene>
    <name evidence="2" type="ORF">LCGC14_1227190</name>
</gene>
<evidence type="ECO:0000313" key="2">
    <source>
        <dbReference type="EMBL" id="KKM91581.1"/>
    </source>
</evidence>
<sequence length="409" mass="44862">MTVTRQSLRFKCSVQDCPWPKDEEIHVPWCLGIPDVEHWADKPTHQHLPKKGMGGNNPKSKIVAILCPPCHDRIDNGDWSNDVKDFPGRGRVYFAQDLHGNTLIEKDIDGQVLSDGAEAGERTPDSVITSDSVYIEADSSAPSLSTKEESDGAGRDRTRNHEGVSDGQGDRIAEAADVASSVSGDLRGDGDPEHCPSPLTHEEESDEPKPVDDRSGDRAGGGGNLSANQLTHEQRTREESDGEASSVLYGGDSRDDGRNVADGSSNHPGLTHEQRVAIAPLDDWCRRGMGFVYNGERLEVLTDEWRWQVGEWLNEGEGMMPEEVHGYLRGFRSPMALRQYAWVAGVVTRVTGLSWTHHRAVAALPAPERQEKLEKALTEGLSTRAMMGPGEHRERHSCPSCGADHQVKS</sequence>
<name>A0A0F9LWR8_9ZZZZ</name>
<feature type="compositionally biased region" description="Basic and acidic residues" evidence="1">
    <location>
        <begin position="207"/>
        <end position="217"/>
    </location>
</feature>